<sequence>MLTKQPDYTISELGYPQWNDDNKLHRKCRPPPPNTSYSHSFSSSHTSSPNRLLPLRETLDDYYKRLLLSEQRSRVENSDRDLDDVVAQQKRHKNQWNVQQQRSNSHNNRNSNHRRNQNCRDKAQATSPARTATTATATATMKATLVTCDLNSF</sequence>
<feature type="region of interest" description="Disordered" evidence="1">
    <location>
        <begin position="87"/>
        <end position="135"/>
    </location>
</feature>
<feature type="compositionally biased region" description="Low complexity" evidence="1">
    <location>
        <begin position="99"/>
        <end position="110"/>
    </location>
</feature>
<dbReference type="AlphaFoldDB" id="A0A6P8XUX2"/>
<dbReference type="GeneID" id="117566065"/>
<gene>
    <name evidence="3" type="primary">LOC117566065</name>
</gene>
<feature type="compositionally biased region" description="Low complexity" evidence="1">
    <location>
        <begin position="35"/>
        <end position="48"/>
    </location>
</feature>
<keyword evidence="2" id="KW-1185">Reference proteome</keyword>
<dbReference type="Proteomes" id="UP000515160">
    <property type="component" value="Chromosome 2L"/>
</dbReference>
<name>A0A6P8XUX2_DROAB</name>
<organism evidence="2 3">
    <name type="scientific">Drosophila albomicans</name>
    <name type="common">Fruit fly</name>
    <dbReference type="NCBI Taxonomy" id="7291"/>
    <lineage>
        <taxon>Eukaryota</taxon>
        <taxon>Metazoa</taxon>
        <taxon>Ecdysozoa</taxon>
        <taxon>Arthropoda</taxon>
        <taxon>Hexapoda</taxon>
        <taxon>Insecta</taxon>
        <taxon>Pterygota</taxon>
        <taxon>Neoptera</taxon>
        <taxon>Endopterygota</taxon>
        <taxon>Diptera</taxon>
        <taxon>Brachycera</taxon>
        <taxon>Muscomorpha</taxon>
        <taxon>Ephydroidea</taxon>
        <taxon>Drosophilidae</taxon>
        <taxon>Drosophila</taxon>
    </lineage>
</organism>
<reference evidence="3" key="1">
    <citation type="submission" date="2025-08" db="UniProtKB">
        <authorList>
            <consortium name="RefSeq"/>
        </authorList>
    </citation>
    <scope>IDENTIFICATION</scope>
    <source>
        <strain evidence="3">15112-1751.03</strain>
        <tissue evidence="3">Whole Adult</tissue>
    </source>
</reference>
<evidence type="ECO:0000256" key="1">
    <source>
        <dbReference type="SAM" id="MobiDB-lite"/>
    </source>
</evidence>
<feature type="region of interest" description="Disordered" evidence="1">
    <location>
        <begin position="1"/>
        <end position="53"/>
    </location>
</feature>
<evidence type="ECO:0000313" key="3">
    <source>
        <dbReference type="RefSeq" id="XP_034101412.2"/>
    </source>
</evidence>
<evidence type="ECO:0000313" key="2">
    <source>
        <dbReference type="Proteomes" id="UP000515160"/>
    </source>
</evidence>
<dbReference type="RefSeq" id="XP_034101412.2">
    <property type="nucleotide sequence ID" value="XM_034245521.2"/>
</dbReference>
<proteinExistence type="predicted"/>
<accession>A0A6P8XUX2</accession>
<feature type="compositionally biased region" description="Low complexity" evidence="1">
    <location>
        <begin position="124"/>
        <end position="135"/>
    </location>
</feature>
<dbReference type="OrthoDB" id="8057344at2759"/>
<protein>
    <submittedName>
        <fullName evidence="3">Uncharacterized protein LOC117566065</fullName>
    </submittedName>
</protein>